<name>A0A8S9WY70_APOLU</name>
<evidence type="ECO:0000256" key="9">
    <source>
        <dbReference type="ARBA" id="ARBA00023180"/>
    </source>
</evidence>
<evidence type="ECO:0000256" key="12">
    <source>
        <dbReference type="RuleBase" id="RU362059"/>
    </source>
</evidence>
<comment type="catalytic activity">
    <reaction evidence="12">
        <text>glucuronate acceptor + UDP-alpha-D-glucuronate = acceptor beta-D-glucuronoside + UDP + H(+)</text>
        <dbReference type="Rhea" id="RHEA:21032"/>
        <dbReference type="ChEBI" id="CHEBI:15378"/>
        <dbReference type="ChEBI" id="CHEBI:58052"/>
        <dbReference type="ChEBI" id="CHEBI:58223"/>
        <dbReference type="ChEBI" id="CHEBI:132367"/>
        <dbReference type="ChEBI" id="CHEBI:132368"/>
        <dbReference type="EC" id="2.4.1.17"/>
    </reaction>
</comment>
<comment type="subcellular location">
    <subcellularLocation>
        <location evidence="10">Endomembrane system</location>
        <topology evidence="10">Single-pass type I membrane protein</topology>
    </subcellularLocation>
    <subcellularLocation>
        <location evidence="1">Endoplasmic reticulum</location>
    </subcellularLocation>
    <subcellularLocation>
        <location evidence="12">Membrane</location>
        <topology evidence="12">Single-pass membrane protein</topology>
    </subcellularLocation>
</comment>
<evidence type="ECO:0000256" key="6">
    <source>
        <dbReference type="ARBA" id="ARBA00022824"/>
    </source>
</evidence>
<gene>
    <name evidence="13" type="ORF">GE061_005201</name>
</gene>
<evidence type="ECO:0000313" key="13">
    <source>
        <dbReference type="EMBL" id="KAF6200756.1"/>
    </source>
</evidence>
<evidence type="ECO:0000256" key="3">
    <source>
        <dbReference type="ARBA" id="ARBA00022676"/>
    </source>
</evidence>
<protein>
    <recommendedName>
        <fullName evidence="12">UDP-glucuronosyltransferase</fullName>
        <ecNumber evidence="12">2.4.1.17</ecNumber>
    </recommendedName>
</protein>
<reference evidence="13" key="1">
    <citation type="journal article" date="2021" name="Mol. Ecol. Resour.">
        <title>Apolygus lucorum genome provides insights into omnivorousness and mesophyll feeding.</title>
        <authorList>
            <person name="Liu Y."/>
            <person name="Liu H."/>
            <person name="Wang H."/>
            <person name="Huang T."/>
            <person name="Liu B."/>
            <person name="Yang B."/>
            <person name="Yin L."/>
            <person name="Li B."/>
            <person name="Zhang Y."/>
            <person name="Zhang S."/>
            <person name="Jiang F."/>
            <person name="Zhang X."/>
            <person name="Ren Y."/>
            <person name="Wang B."/>
            <person name="Wang S."/>
            <person name="Lu Y."/>
            <person name="Wu K."/>
            <person name="Fan W."/>
            <person name="Wang G."/>
        </authorList>
    </citation>
    <scope>NUCLEOTIDE SEQUENCE</scope>
    <source>
        <strain evidence="13">12Hb</strain>
    </source>
</reference>
<evidence type="ECO:0000256" key="11">
    <source>
        <dbReference type="RuleBase" id="RU003718"/>
    </source>
</evidence>
<dbReference type="SUPFAM" id="SSF53756">
    <property type="entry name" value="UDP-Glycosyltransferase/glycogen phosphorylase"/>
    <property type="match status" value="1"/>
</dbReference>
<keyword evidence="8 12" id="KW-0472">Membrane</keyword>
<evidence type="ECO:0000256" key="4">
    <source>
        <dbReference type="ARBA" id="ARBA00022679"/>
    </source>
</evidence>
<feature type="transmembrane region" description="Helical" evidence="12">
    <location>
        <begin position="480"/>
        <end position="503"/>
    </location>
</feature>
<comment type="caution">
    <text evidence="13">The sequence shown here is derived from an EMBL/GenBank/DDBJ whole genome shotgun (WGS) entry which is preliminary data.</text>
</comment>
<dbReference type="AlphaFoldDB" id="A0A8S9WY70"/>
<dbReference type="OrthoDB" id="5835829at2759"/>
<dbReference type="PROSITE" id="PS00375">
    <property type="entry name" value="UDPGT"/>
    <property type="match status" value="1"/>
</dbReference>
<dbReference type="Proteomes" id="UP000466442">
    <property type="component" value="Unassembled WGS sequence"/>
</dbReference>
<keyword evidence="6" id="KW-0256">Endoplasmic reticulum</keyword>
<dbReference type="EC" id="2.4.1.17" evidence="12"/>
<sequence length="525" mass="60363">MYYYDSMRYARVVLLMYVWLQAAQAAKILVFVPFPMRSHHIIFQPVVRGLAERGHQVTYYTPVPMQDPVPISLRQVILPNTADTLKRVTPGLVEFGKASIPLMSVYFLRNAYSLADESLRHPVVQELVHSNETYDLILHEAMINTEPVVALQHKFKAPGVTLMSLADSFWVHEMSGFTNNPAYMVDFRSDLSDRMSFPQRVLSLYHLTSSLLVYYCYQRYYYQEIIDKYFNYTGWEDRPSIFHLLSDQALILVNSHHSIGFNYPRAPHVKEVGGLNIHPPKPLPKDLKKILDDALEGVIYFSLGSNLKMVEDLSKEAIDAFINVFSKLKKRVVWKWTGKKYSPVPSNVYMMDWLPQQDVLAHKNIRLFIMHGGQSSTLEAVNNALPVIGIPFFADQKRNIKRIASAGFGLLLEQENLTESSISWAIDEVLNNEKYKKQAVRSQRVFHDRPMKPVEEAVYWIEYVLKHGNILQPASVHMPLYQLLLLDVLGAIAAGMLLIVLISKKLFRSIMTRSGNEKSWKIKQK</sequence>
<evidence type="ECO:0000256" key="5">
    <source>
        <dbReference type="ARBA" id="ARBA00022692"/>
    </source>
</evidence>
<dbReference type="CDD" id="cd03784">
    <property type="entry name" value="GT1_Gtf-like"/>
    <property type="match status" value="1"/>
</dbReference>
<evidence type="ECO:0000313" key="14">
    <source>
        <dbReference type="Proteomes" id="UP000466442"/>
    </source>
</evidence>
<dbReference type="GO" id="GO:0016020">
    <property type="term" value="C:membrane"/>
    <property type="evidence" value="ECO:0007669"/>
    <property type="project" value="UniProtKB-SubCell"/>
</dbReference>
<dbReference type="InterPro" id="IPR002213">
    <property type="entry name" value="UDP_glucos_trans"/>
</dbReference>
<evidence type="ECO:0000256" key="1">
    <source>
        <dbReference type="ARBA" id="ARBA00004240"/>
    </source>
</evidence>
<evidence type="ECO:0000256" key="7">
    <source>
        <dbReference type="ARBA" id="ARBA00022989"/>
    </source>
</evidence>
<evidence type="ECO:0000256" key="10">
    <source>
        <dbReference type="ARBA" id="ARBA00046288"/>
    </source>
</evidence>
<dbReference type="PANTHER" id="PTHR48043">
    <property type="entry name" value="EG:EG0003.4 PROTEIN-RELATED"/>
    <property type="match status" value="1"/>
</dbReference>
<keyword evidence="5 12" id="KW-0812">Transmembrane</keyword>
<organism evidence="13 14">
    <name type="scientific">Apolygus lucorum</name>
    <name type="common">Small green plant bug</name>
    <name type="synonym">Lygocoris lucorum</name>
    <dbReference type="NCBI Taxonomy" id="248454"/>
    <lineage>
        <taxon>Eukaryota</taxon>
        <taxon>Metazoa</taxon>
        <taxon>Ecdysozoa</taxon>
        <taxon>Arthropoda</taxon>
        <taxon>Hexapoda</taxon>
        <taxon>Insecta</taxon>
        <taxon>Pterygota</taxon>
        <taxon>Neoptera</taxon>
        <taxon>Paraneoptera</taxon>
        <taxon>Hemiptera</taxon>
        <taxon>Heteroptera</taxon>
        <taxon>Panheteroptera</taxon>
        <taxon>Cimicomorpha</taxon>
        <taxon>Miridae</taxon>
        <taxon>Mirini</taxon>
        <taxon>Apolygus</taxon>
    </lineage>
</organism>
<keyword evidence="14" id="KW-1185">Reference proteome</keyword>
<dbReference type="InterPro" id="IPR050271">
    <property type="entry name" value="UDP-glycosyltransferase"/>
</dbReference>
<dbReference type="PANTHER" id="PTHR48043:SF159">
    <property type="entry name" value="EG:EG0003.4 PROTEIN-RELATED"/>
    <property type="match status" value="1"/>
</dbReference>
<keyword evidence="4 11" id="KW-0808">Transferase</keyword>
<dbReference type="GO" id="GO:0005783">
    <property type="term" value="C:endoplasmic reticulum"/>
    <property type="evidence" value="ECO:0007669"/>
    <property type="project" value="UniProtKB-SubCell"/>
</dbReference>
<dbReference type="InterPro" id="IPR035595">
    <property type="entry name" value="UDP_glycos_trans_CS"/>
</dbReference>
<dbReference type="Pfam" id="PF00201">
    <property type="entry name" value="UDPGT"/>
    <property type="match status" value="1"/>
</dbReference>
<dbReference type="GO" id="GO:0015020">
    <property type="term" value="F:glucuronosyltransferase activity"/>
    <property type="evidence" value="ECO:0007669"/>
    <property type="project" value="UniProtKB-EC"/>
</dbReference>
<keyword evidence="7 12" id="KW-1133">Transmembrane helix</keyword>
<evidence type="ECO:0000256" key="2">
    <source>
        <dbReference type="ARBA" id="ARBA00009995"/>
    </source>
</evidence>
<evidence type="ECO:0000256" key="8">
    <source>
        <dbReference type="ARBA" id="ARBA00023136"/>
    </source>
</evidence>
<dbReference type="EMBL" id="WIXP02000013">
    <property type="protein sequence ID" value="KAF6200756.1"/>
    <property type="molecule type" value="Genomic_DNA"/>
</dbReference>
<dbReference type="FunFam" id="3.40.50.2000:FF:000050">
    <property type="entry name" value="UDP-glucuronosyltransferase"/>
    <property type="match status" value="1"/>
</dbReference>
<keyword evidence="3 11" id="KW-0328">Glycosyltransferase</keyword>
<keyword evidence="9" id="KW-0325">Glycoprotein</keyword>
<dbReference type="Gene3D" id="3.40.50.2000">
    <property type="entry name" value="Glycogen Phosphorylase B"/>
    <property type="match status" value="2"/>
</dbReference>
<accession>A0A8S9WY70</accession>
<comment type="similarity">
    <text evidence="2 11">Belongs to the UDP-glycosyltransferase family.</text>
</comment>
<proteinExistence type="inferred from homology"/>